<evidence type="ECO:0000256" key="2">
    <source>
        <dbReference type="SAM" id="Phobius"/>
    </source>
</evidence>
<protein>
    <submittedName>
        <fullName evidence="3">Uncharacterized protein</fullName>
    </submittedName>
</protein>
<keyword evidence="2" id="KW-0812">Transmembrane</keyword>
<sequence>MSEHLLPKDGDAGISSKMLTELLLLALAVALVIFVGSVGLATTITRSSWWGRRRRAWQRRIDSTGQNETVTTADHVFYYTDAILEAMSFKTNSEDTSLIKKAKYVGRPSVKDCQEQPGLPLRFHPEKLYGATSTVHRDNLRKKSCSNLSVPLAPSINRRSSMIDNLLSLSLANKGSSKVSETPSNIFNVTYTFPQDSSSLRSDKKRSVVPHIDITYDGEESHLESIYDSCENLRSRGGKLSSSDLLVALPPRRASSTNFELSSSRKDWNSSADSLLAADDQKEAHSDVETNAGKSSIRERLMPGSERLRGLKRASLIESISLLPSMRKPLISYNQPQTSGSGSHPIKIKQCNESIDSILKEEAGSLLQPTDLLTSGTLHGGLLALRIKQEGEGENSKFSIQMIAAIGLKPQRPWQKTTYMLRFLFRTGESSQNALIYYKDSEFGTICVREKQKLIFDKCCQLGNEQMDGELQVRISECHSKWSGEKETFYGLVHIPSISLITDIARWYSVVPAYPNIRIKADLLVSLCQRPLKSLISVGVHQIRNIRFETDGPIDVDNLNQFIDMHQLELDMHACLTFEARVVKSKKSVFVQRSTSTKASAKDAGMESVSEASTGSAGETSTRMSEGEHFFQFSLPVLRKSVSKLPLSNWGILVYLSHKIPINDRLLQNRSVNLKDLGISEAKSCNALGECFISDQESQAEYRRQKALEPKFDNFCASLWNEAILHGCSRVYQWLTVE</sequence>
<proteinExistence type="predicted"/>
<dbReference type="OrthoDB" id="6264499at2759"/>
<organism evidence="3 4">
    <name type="scientific">Paragonimus heterotremus</name>
    <dbReference type="NCBI Taxonomy" id="100268"/>
    <lineage>
        <taxon>Eukaryota</taxon>
        <taxon>Metazoa</taxon>
        <taxon>Spiralia</taxon>
        <taxon>Lophotrochozoa</taxon>
        <taxon>Platyhelminthes</taxon>
        <taxon>Trematoda</taxon>
        <taxon>Digenea</taxon>
        <taxon>Plagiorchiida</taxon>
        <taxon>Troglotremata</taxon>
        <taxon>Troglotrematidae</taxon>
        <taxon>Paragonimus</taxon>
    </lineage>
</organism>
<dbReference type="Proteomes" id="UP000748531">
    <property type="component" value="Unassembled WGS sequence"/>
</dbReference>
<keyword evidence="2" id="KW-1133">Transmembrane helix</keyword>
<feature type="compositionally biased region" description="Basic and acidic residues" evidence="1">
    <location>
        <begin position="279"/>
        <end position="288"/>
    </location>
</feature>
<reference evidence="3" key="1">
    <citation type="submission" date="2019-05" db="EMBL/GenBank/DDBJ databases">
        <title>Annotation for the trematode Paragonimus heterotremus.</title>
        <authorList>
            <person name="Choi Y.-J."/>
        </authorList>
    </citation>
    <scope>NUCLEOTIDE SEQUENCE</scope>
    <source>
        <strain evidence="3">LC</strain>
    </source>
</reference>
<feature type="region of interest" description="Disordered" evidence="1">
    <location>
        <begin position="272"/>
        <end position="293"/>
    </location>
</feature>
<evidence type="ECO:0000256" key="1">
    <source>
        <dbReference type="SAM" id="MobiDB-lite"/>
    </source>
</evidence>
<name>A0A8J4WIU8_9TREM</name>
<comment type="caution">
    <text evidence="3">The sequence shown here is derived from an EMBL/GenBank/DDBJ whole genome shotgun (WGS) entry which is preliminary data.</text>
</comment>
<dbReference type="EMBL" id="LUCH01000778">
    <property type="protein sequence ID" value="KAF5404333.1"/>
    <property type="molecule type" value="Genomic_DNA"/>
</dbReference>
<keyword evidence="2" id="KW-0472">Membrane</keyword>
<feature type="region of interest" description="Disordered" evidence="1">
    <location>
        <begin position="601"/>
        <end position="622"/>
    </location>
</feature>
<feature type="transmembrane region" description="Helical" evidence="2">
    <location>
        <begin position="22"/>
        <end position="45"/>
    </location>
</feature>
<gene>
    <name evidence="3" type="ORF">PHET_02311</name>
</gene>
<dbReference type="AlphaFoldDB" id="A0A8J4WIU8"/>
<evidence type="ECO:0000313" key="3">
    <source>
        <dbReference type="EMBL" id="KAF5404333.1"/>
    </source>
</evidence>
<feature type="compositionally biased region" description="Polar residues" evidence="1">
    <location>
        <begin position="610"/>
        <end position="622"/>
    </location>
</feature>
<evidence type="ECO:0000313" key="4">
    <source>
        <dbReference type="Proteomes" id="UP000748531"/>
    </source>
</evidence>
<keyword evidence="4" id="KW-1185">Reference proteome</keyword>
<accession>A0A8J4WIU8</accession>